<reference evidence="2 3" key="1">
    <citation type="submission" date="2015-12" db="EMBL/GenBank/DDBJ databases">
        <title>Draft genome sequnece of Fervidicola ferrireducens strain Y170.</title>
        <authorList>
            <person name="Patel B.K."/>
        </authorList>
    </citation>
    <scope>NUCLEOTIDE SEQUENCE [LARGE SCALE GENOMIC DNA]</scope>
    <source>
        <strain evidence="2 3">Y170</strain>
    </source>
</reference>
<keyword evidence="1" id="KW-1133">Transmembrane helix</keyword>
<organism evidence="2 3">
    <name type="scientific">Fervidicola ferrireducens</name>
    <dbReference type="NCBI Taxonomy" id="520764"/>
    <lineage>
        <taxon>Bacteria</taxon>
        <taxon>Bacillati</taxon>
        <taxon>Bacillota</taxon>
        <taxon>Clostridia</taxon>
        <taxon>Thermosediminibacterales</taxon>
        <taxon>Thermosediminibacteraceae</taxon>
        <taxon>Fervidicola</taxon>
    </lineage>
</organism>
<evidence type="ECO:0000256" key="1">
    <source>
        <dbReference type="SAM" id="Phobius"/>
    </source>
</evidence>
<accession>A0A140L335</accession>
<evidence type="ECO:0000313" key="2">
    <source>
        <dbReference type="EMBL" id="KXG74960.1"/>
    </source>
</evidence>
<dbReference type="InParanoid" id="A0A140L335"/>
<keyword evidence="1" id="KW-0812">Transmembrane</keyword>
<feature type="transmembrane region" description="Helical" evidence="1">
    <location>
        <begin position="39"/>
        <end position="57"/>
    </location>
</feature>
<protein>
    <recommendedName>
        <fullName evidence="4">Flp/Fap pilin component</fullName>
    </recommendedName>
</protein>
<name>A0A140L335_9FIRM</name>
<keyword evidence="1" id="KW-0472">Membrane</keyword>
<dbReference type="RefSeq" id="WP_066354804.1">
    <property type="nucleotide sequence ID" value="NZ_LOED01000036.1"/>
</dbReference>
<evidence type="ECO:0000313" key="3">
    <source>
        <dbReference type="Proteomes" id="UP000070427"/>
    </source>
</evidence>
<proteinExistence type="predicted"/>
<evidence type="ECO:0008006" key="4">
    <source>
        <dbReference type="Google" id="ProtNLM"/>
    </source>
</evidence>
<dbReference type="EMBL" id="LOED01000036">
    <property type="protein sequence ID" value="KXG74960.1"/>
    <property type="molecule type" value="Genomic_DNA"/>
</dbReference>
<sequence length="77" mass="8301">MENFGNILTTAKKERGETGLFQMLKKVIASEDGQGFMEYALIAALVVIGAIVAFRTLGRGISSKINQVNNDLTNANP</sequence>
<dbReference type="AlphaFoldDB" id="A0A140L335"/>
<gene>
    <name evidence="2" type="ORF">AN618_21270</name>
</gene>
<comment type="caution">
    <text evidence="2">The sequence shown here is derived from an EMBL/GenBank/DDBJ whole genome shotgun (WGS) entry which is preliminary data.</text>
</comment>
<dbReference type="Proteomes" id="UP000070427">
    <property type="component" value="Unassembled WGS sequence"/>
</dbReference>
<dbReference type="PATRIC" id="fig|520764.3.peg.2273"/>
<keyword evidence="3" id="KW-1185">Reference proteome</keyword>